<dbReference type="CDD" id="cd03263">
    <property type="entry name" value="ABC_subfamily_A"/>
    <property type="match status" value="1"/>
</dbReference>
<dbReference type="Gene3D" id="3.40.50.300">
    <property type="entry name" value="P-loop containing nucleotide triphosphate hydrolases"/>
    <property type="match status" value="1"/>
</dbReference>
<dbReference type="InterPro" id="IPR003439">
    <property type="entry name" value="ABC_transporter-like_ATP-bd"/>
</dbReference>
<keyword evidence="6" id="KW-0067">ATP-binding</keyword>
<dbReference type="GO" id="GO:0005524">
    <property type="term" value="F:ATP binding"/>
    <property type="evidence" value="ECO:0007669"/>
    <property type="project" value="UniProtKB-KW"/>
</dbReference>
<accession>A0A152A9L2</accession>
<dbReference type="SUPFAM" id="SSF52540">
    <property type="entry name" value="P-loop containing nucleoside triphosphate hydrolases"/>
    <property type="match status" value="1"/>
</dbReference>
<dbReference type="AlphaFoldDB" id="A0A152A9L2"/>
<evidence type="ECO:0000256" key="2">
    <source>
        <dbReference type="ARBA" id="ARBA00008869"/>
    </source>
</evidence>
<dbReference type="OrthoDB" id="8061355at2759"/>
<evidence type="ECO:0000256" key="3">
    <source>
        <dbReference type="ARBA" id="ARBA00022448"/>
    </source>
</evidence>
<sequence>MADFGNSTNHLLDSDATSSVGNSDGTNFNTSINPNHNNVNNISNNNNVEKPKSSKDDFVPINYAQTDSVITSADELRTKRNFYNQFNALFRKSATYQWRQYKTNLCQIILPLLLILLLFILQVVVDNFIKDQEGYKTPEDLHPQPYLPAFYQSNETALEECKESIGVYPRSLVYIDSSDQSFIPDMTANITAYADQRIVFLIFAVSFVGRYATYCQYSPSIINPLTLNNVSDSIVTFNDLTYNEWKTNPYIGGYNFKNVDSNNFELSLLYNNSNSFGKELPTLLHLASRAYLSMVSTNPIKVWFDGIADFPREEKLLAFDLVSILGPILYIFIFQLPLPVVLRLVLYEKEKKLREIMKMMGLEMKTYWLVTYIFSYSIYLISMMLVWLFGSIFQFKYFLMNNGLPIFLIIFFWGHLLVSFAFFLSVFFSKTEVGTVIGYIWVFGTGILAGNVILKILDSPSTPDSSLFAISIVPPFVLFRALYIFRREVTFDGVGVKISTMSDSRNEIDEIIGFMIVEAIIFMVLALYLEEVLPSDYGVKRHPLFFLKKSFWTGERDESMTNEVQLKENVQGEPRDVRDERRRIKEVDQLLALEILDLNKVYPAHGGAKEKLAVKSLALGVDQGICFGFLGTNGSGKSTTVSCISGLFPPTSGTARIFGLDIRTEIDKIHMIMGITPQDNVLWDDLTGEEHLLFFGRIKNLKGQELTDAVNRGLKEVNLHEENSKRSGQYSGGMKRRLSVACGLIGDPKIVLLDEPSTGLDPFSRACLWDVINSYKRKCAILLVSHAMEEVEALCQRVGIFINGELKCIGGCSELVSRFSKGYKIMINAEQGYEQEAQKYLMDLIPQATLLTSIAGTSNYEVPHGSIEMSNIFSAFEENKERLHITDWGISNSSLEEVFIKVALGRQGDDGEFIVDEPVTISNINN</sequence>
<feature type="compositionally biased region" description="Polar residues" evidence="9">
    <location>
        <begin position="13"/>
        <end position="28"/>
    </location>
</feature>
<dbReference type="InterPro" id="IPR027417">
    <property type="entry name" value="P-loop_NTPase"/>
</dbReference>
<dbReference type="PROSITE" id="PS00211">
    <property type="entry name" value="ABC_TRANSPORTER_1"/>
    <property type="match status" value="1"/>
</dbReference>
<keyword evidence="3" id="KW-0813">Transport</keyword>
<dbReference type="GO" id="GO:0016887">
    <property type="term" value="F:ATP hydrolysis activity"/>
    <property type="evidence" value="ECO:0007669"/>
    <property type="project" value="InterPro"/>
</dbReference>
<keyword evidence="13" id="KW-1185">Reference proteome</keyword>
<dbReference type="InterPro" id="IPR026082">
    <property type="entry name" value="ABCA"/>
</dbReference>
<keyword evidence="7 10" id="KW-1133">Transmembrane helix</keyword>
<dbReference type="FunFam" id="3.40.50.300:FF:000665">
    <property type="entry name" value="ABC transporter A family member 2"/>
    <property type="match status" value="1"/>
</dbReference>
<gene>
    <name evidence="12" type="ORF">DLAC_00390</name>
</gene>
<comment type="similarity">
    <text evidence="2">Belongs to the ABC transporter superfamily. ABCA family.</text>
</comment>
<dbReference type="GO" id="GO:0140359">
    <property type="term" value="F:ABC-type transporter activity"/>
    <property type="evidence" value="ECO:0007669"/>
    <property type="project" value="InterPro"/>
</dbReference>
<feature type="transmembrane region" description="Helical" evidence="10">
    <location>
        <begin position="511"/>
        <end position="529"/>
    </location>
</feature>
<dbReference type="InterPro" id="IPR017871">
    <property type="entry name" value="ABC_transporter-like_CS"/>
</dbReference>
<evidence type="ECO:0000256" key="10">
    <source>
        <dbReference type="SAM" id="Phobius"/>
    </source>
</evidence>
<evidence type="ECO:0000313" key="12">
    <source>
        <dbReference type="EMBL" id="KYR02910.1"/>
    </source>
</evidence>
<protein>
    <submittedName>
        <fullName evidence="12">ABC transporter A family protein</fullName>
    </submittedName>
</protein>
<dbReference type="Pfam" id="PF12698">
    <property type="entry name" value="ABC2_membrane_3"/>
    <property type="match status" value="1"/>
</dbReference>
<feature type="region of interest" description="Disordered" evidence="9">
    <location>
        <begin position="13"/>
        <end position="57"/>
    </location>
</feature>
<feature type="transmembrane region" description="Helical" evidence="10">
    <location>
        <begin position="324"/>
        <end position="346"/>
    </location>
</feature>
<dbReference type="EMBL" id="LODT01000001">
    <property type="protein sequence ID" value="KYR02910.1"/>
    <property type="molecule type" value="Genomic_DNA"/>
</dbReference>
<evidence type="ECO:0000256" key="8">
    <source>
        <dbReference type="ARBA" id="ARBA00023136"/>
    </source>
</evidence>
<keyword evidence="8 10" id="KW-0472">Membrane</keyword>
<dbReference type="OMA" id="KFTIHAW"/>
<name>A0A152A9L2_TIELA</name>
<keyword evidence="4 10" id="KW-0812">Transmembrane</keyword>
<evidence type="ECO:0000256" key="6">
    <source>
        <dbReference type="ARBA" id="ARBA00022840"/>
    </source>
</evidence>
<dbReference type="PROSITE" id="PS50893">
    <property type="entry name" value="ABC_TRANSPORTER_2"/>
    <property type="match status" value="1"/>
</dbReference>
<keyword evidence="5" id="KW-0547">Nucleotide-binding</keyword>
<evidence type="ECO:0000256" key="7">
    <source>
        <dbReference type="ARBA" id="ARBA00022989"/>
    </source>
</evidence>
<feature type="transmembrane region" description="Helical" evidence="10">
    <location>
        <begin position="436"/>
        <end position="454"/>
    </location>
</feature>
<dbReference type="InterPro" id="IPR003593">
    <property type="entry name" value="AAA+_ATPase"/>
</dbReference>
<dbReference type="GO" id="GO:0016020">
    <property type="term" value="C:membrane"/>
    <property type="evidence" value="ECO:0007669"/>
    <property type="project" value="UniProtKB-SubCell"/>
</dbReference>
<dbReference type="SMART" id="SM00382">
    <property type="entry name" value="AAA"/>
    <property type="match status" value="1"/>
</dbReference>
<feature type="compositionally biased region" description="Low complexity" evidence="9">
    <location>
        <begin position="29"/>
        <end position="48"/>
    </location>
</feature>
<comment type="caution">
    <text evidence="12">The sequence shown here is derived from an EMBL/GenBank/DDBJ whole genome shotgun (WGS) entry which is preliminary data.</text>
</comment>
<evidence type="ECO:0000256" key="9">
    <source>
        <dbReference type="SAM" id="MobiDB-lite"/>
    </source>
</evidence>
<proteinExistence type="inferred from homology"/>
<feature type="transmembrane region" description="Helical" evidence="10">
    <location>
        <begin position="105"/>
        <end position="125"/>
    </location>
</feature>
<comment type="subcellular location">
    <subcellularLocation>
        <location evidence="1">Membrane</location>
        <topology evidence="1">Multi-pass membrane protein</topology>
    </subcellularLocation>
</comment>
<reference evidence="12 13" key="1">
    <citation type="submission" date="2015-12" db="EMBL/GenBank/DDBJ databases">
        <title>Dictyostelia acquired genes for synthesis and detection of signals that induce cell-type specialization by lateral gene transfer from prokaryotes.</title>
        <authorList>
            <person name="Gloeckner G."/>
            <person name="Schaap P."/>
        </authorList>
    </citation>
    <scope>NUCLEOTIDE SEQUENCE [LARGE SCALE GENOMIC DNA]</scope>
    <source>
        <strain evidence="12 13">TK</strain>
    </source>
</reference>
<dbReference type="GO" id="GO:0030587">
    <property type="term" value="P:sorocarp development"/>
    <property type="evidence" value="ECO:0007669"/>
    <property type="project" value="UniProtKB-ARBA"/>
</dbReference>
<evidence type="ECO:0000256" key="1">
    <source>
        <dbReference type="ARBA" id="ARBA00004141"/>
    </source>
</evidence>
<dbReference type="Pfam" id="PF23321">
    <property type="entry name" value="R1_ABCA1"/>
    <property type="match status" value="1"/>
</dbReference>
<evidence type="ECO:0000313" key="13">
    <source>
        <dbReference type="Proteomes" id="UP000076078"/>
    </source>
</evidence>
<dbReference type="InParanoid" id="A0A152A9L2"/>
<evidence type="ECO:0000259" key="11">
    <source>
        <dbReference type="PROSITE" id="PS50893"/>
    </source>
</evidence>
<evidence type="ECO:0000256" key="4">
    <source>
        <dbReference type="ARBA" id="ARBA00022692"/>
    </source>
</evidence>
<feature type="transmembrane region" description="Helical" evidence="10">
    <location>
        <begin position="404"/>
        <end position="424"/>
    </location>
</feature>
<organism evidence="12 13">
    <name type="scientific">Tieghemostelium lacteum</name>
    <name type="common">Slime mold</name>
    <name type="synonym">Dictyostelium lacteum</name>
    <dbReference type="NCBI Taxonomy" id="361077"/>
    <lineage>
        <taxon>Eukaryota</taxon>
        <taxon>Amoebozoa</taxon>
        <taxon>Evosea</taxon>
        <taxon>Eumycetozoa</taxon>
        <taxon>Dictyostelia</taxon>
        <taxon>Dictyosteliales</taxon>
        <taxon>Raperosteliaceae</taxon>
        <taxon>Tieghemostelium</taxon>
    </lineage>
</organism>
<dbReference type="InterPro" id="IPR013525">
    <property type="entry name" value="ABC2_TM"/>
</dbReference>
<evidence type="ECO:0000256" key="5">
    <source>
        <dbReference type="ARBA" id="ARBA00022741"/>
    </source>
</evidence>
<feature type="transmembrane region" description="Helical" evidence="10">
    <location>
        <begin position="466"/>
        <end position="485"/>
    </location>
</feature>
<dbReference type="Proteomes" id="UP000076078">
    <property type="component" value="Unassembled WGS sequence"/>
</dbReference>
<feature type="domain" description="ABC transporter" evidence="11">
    <location>
        <begin position="593"/>
        <end position="828"/>
    </location>
</feature>
<dbReference type="GO" id="GO:0005319">
    <property type="term" value="F:lipid transporter activity"/>
    <property type="evidence" value="ECO:0007669"/>
    <property type="project" value="TreeGrafter"/>
</dbReference>
<feature type="transmembrane region" description="Helical" evidence="10">
    <location>
        <begin position="367"/>
        <end position="392"/>
    </location>
</feature>
<dbReference type="InterPro" id="IPR056264">
    <property type="entry name" value="R2_ABCA1-4-like"/>
</dbReference>
<dbReference type="PANTHER" id="PTHR19229:SF154">
    <property type="entry name" value="ABC TRANSPORTER A FAMILY MEMBER 3-RELATED"/>
    <property type="match status" value="1"/>
</dbReference>
<dbReference type="Pfam" id="PF00005">
    <property type="entry name" value="ABC_tran"/>
    <property type="match status" value="1"/>
</dbReference>
<dbReference type="PANTHER" id="PTHR19229">
    <property type="entry name" value="ATP-BINDING CASSETTE TRANSPORTER SUBFAMILY A ABCA"/>
    <property type="match status" value="1"/>
</dbReference>